<dbReference type="EMBL" id="JACHKF010000001">
    <property type="protein sequence ID" value="MBB6565148.1"/>
    <property type="molecule type" value="Genomic_DNA"/>
</dbReference>
<evidence type="ECO:0000313" key="3">
    <source>
        <dbReference type="Proteomes" id="UP000534306"/>
    </source>
</evidence>
<dbReference type="Proteomes" id="UP000534306">
    <property type="component" value="Unassembled WGS sequence"/>
</dbReference>
<protein>
    <submittedName>
        <fullName evidence="2">DUF4177 domain-containing protein</fullName>
    </submittedName>
</protein>
<evidence type="ECO:0000313" key="2">
    <source>
        <dbReference type="EMBL" id="NOL41417.1"/>
    </source>
</evidence>
<name>A0A7Y4NYX4_9ACTN</name>
<accession>A0A7Y4NYX4</accession>
<dbReference type="AlphaFoldDB" id="A0A7Y4NYX4"/>
<organism evidence="2 3">
    <name type="scientific">Kribbella sandramycini</name>
    <dbReference type="NCBI Taxonomy" id="60450"/>
    <lineage>
        <taxon>Bacteria</taxon>
        <taxon>Bacillati</taxon>
        <taxon>Actinomycetota</taxon>
        <taxon>Actinomycetes</taxon>
        <taxon>Propionibacteriales</taxon>
        <taxon>Kribbellaceae</taxon>
        <taxon>Kribbella</taxon>
    </lineage>
</organism>
<reference evidence="1 4" key="2">
    <citation type="submission" date="2020-08" db="EMBL/GenBank/DDBJ databases">
        <title>Sequencing the genomes of 1000 actinobacteria strains.</title>
        <authorList>
            <person name="Klenk H.-P."/>
        </authorList>
    </citation>
    <scope>NUCLEOTIDE SEQUENCE [LARGE SCALE GENOMIC DNA]</scope>
    <source>
        <strain evidence="1 4">DSM 15626</strain>
    </source>
</reference>
<comment type="caution">
    <text evidence="2">The sequence shown here is derived from an EMBL/GenBank/DDBJ whole genome shotgun (WGS) entry which is preliminary data.</text>
</comment>
<gene>
    <name evidence="1" type="ORF">HNR71_000785</name>
    <name evidence="2" type="ORF">HPO96_14310</name>
</gene>
<dbReference type="Proteomes" id="UP000553957">
    <property type="component" value="Unassembled WGS sequence"/>
</dbReference>
<dbReference type="Pfam" id="PF13783">
    <property type="entry name" value="DUF4177"/>
    <property type="match status" value="1"/>
</dbReference>
<proteinExistence type="predicted"/>
<evidence type="ECO:0000313" key="4">
    <source>
        <dbReference type="Proteomes" id="UP000553957"/>
    </source>
</evidence>
<keyword evidence="3" id="KW-1185">Reference proteome</keyword>
<dbReference type="RefSeq" id="WP_171673931.1">
    <property type="nucleotide sequence ID" value="NZ_BAAAGT010000001.1"/>
</dbReference>
<sequence length="59" mass="6623">MATQWEYKTLRLQIGFKGFKYEELEAELNTLGRQGWEAVSTLAPGAAVEVAVLLKRPRG</sequence>
<reference evidence="2 3" key="1">
    <citation type="submission" date="2020-05" db="EMBL/GenBank/DDBJ databases">
        <title>Genome sequence of Kribbella sandramycini ATCC 39419.</title>
        <authorList>
            <person name="Maclea K.S."/>
            <person name="Fair J.L."/>
        </authorList>
    </citation>
    <scope>NUCLEOTIDE SEQUENCE [LARGE SCALE GENOMIC DNA]</scope>
    <source>
        <strain evidence="2 3">ATCC 39419</strain>
    </source>
</reference>
<dbReference type="InterPro" id="IPR025234">
    <property type="entry name" value="YjzH-like"/>
</dbReference>
<dbReference type="EMBL" id="JABJRC010000003">
    <property type="protein sequence ID" value="NOL41417.1"/>
    <property type="molecule type" value="Genomic_DNA"/>
</dbReference>
<evidence type="ECO:0000313" key="1">
    <source>
        <dbReference type="EMBL" id="MBB6565148.1"/>
    </source>
</evidence>